<gene>
    <name evidence="3" type="ORF">KFK09_004782</name>
</gene>
<feature type="chain" id="PRO_5035934871" description="Reverse transcriptase domain-containing protein" evidence="1">
    <location>
        <begin position="19"/>
        <end position="1210"/>
    </location>
</feature>
<dbReference type="InterPro" id="IPR043502">
    <property type="entry name" value="DNA/RNA_pol_sf"/>
</dbReference>
<dbReference type="Pfam" id="PF00078">
    <property type="entry name" value="RVT_1"/>
    <property type="match status" value="1"/>
</dbReference>
<feature type="domain" description="Reverse transcriptase" evidence="2">
    <location>
        <begin position="540"/>
        <end position="787"/>
    </location>
</feature>
<dbReference type="Proteomes" id="UP000829196">
    <property type="component" value="Unassembled WGS sequence"/>
</dbReference>
<keyword evidence="1" id="KW-0732">Signal</keyword>
<keyword evidence="4" id="KW-1185">Reference proteome</keyword>
<dbReference type="CDD" id="cd01650">
    <property type="entry name" value="RT_nLTR_like"/>
    <property type="match status" value="1"/>
</dbReference>
<name>A0A8T3BYQ8_DENNO</name>
<proteinExistence type="predicted"/>
<accession>A0A8T3BYQ8</accession>
<dbReference type="Pfam" id="PF14111">
    <property type="entry name" value="DUF4283"/>
    <property type="match status" value="1"/>
</dbReference>
<feature type="signal peptide" evidence="1">
    <location>
        <begin position="1"/>
        <end position="18"/>
    </location>
</feature>
<dbReference type="InterPro" id="IPR036691">
    <property type="entry name" value="Endo/exonu/phosph_ase_sf"/>
</dbReference>
<evidence type="ECO:0000313" key="3">
    <source>
        <dbReference type="EMBL" id="KAI0522403.1"/>
    </source>
</evidence>
<sequence length="1210" mass="138244">MLLFFRQAFLRLALEVRGALSCGTEIRFFLLRFSCNEDFDMVWSRGVWFLLGKSFVLQKWHPKFKPKKEDFLTVAIWVKIHDLPLACWNSEGISRIASKIGVPIAADNLTEQKTRLTFARICVLVDCNSTYPEEIKVSLDGDVVSLKVQYEWRPFPCAHFWCFKRLIESFKLDLVCVLENRIQVQSLKDQYFISSHSLFPNESSCHNFDLSQSGRIWIKWNPTRINFSPEVTTSQLISGTVFGAFFSPFKLTVIYAANSSLECKSLWADINMLAPPGHTPWALLGDFNCCRFASEKLGGTFLFKNYWTKLDSYWALLVDAIITPPEGNPLSHFCNTLRIIKRNIKNQSWVSSSCVSRHIDILHDKQKELLSSLHRDPSNLILNQTFKDNNINLARFTSMQASWIIQRAKVNWLKHGEYDLKFLYAKIRSRMGSKKSVVNLLTCNSQASRKDVISSIIHYFQDLYNPIPPSNVDWESIPIGTALPDVYASSIISFVTDEDIKFAIFSGSSTSAPGPDGFNFHFFKSGWHILGPTVCRAIRSFFTKGFLPKGVKSTALAIIPKHKNAANISEYRPIALCNVLYKIIAKIMAVRLKPVMSWIVKDNQAGFVNSRVSTDNILLASDILYYAGKRDGAKIFCFPSLFVSWIRACITDVNFSFVLNGALEGFFPSTAGLRQGCPLSPYLFCIVMDAFSNLLEARGFNGISYGNFSLTHLLYADDVLIFGEATISNCIILDYVLREFANSSGLVVNHGKSSIMFPKHLKNQTEICQALSIHSIANKITYLGIPLSFYRLNIADYLPLLDSLNKKLNGWKANLLSFAGRLQYLKFTIQNTIAYWIRGSILPKTVHKSFKKFSSRFLFYGDVNMAKKLHMISWDKICRPKSKGGLGIHSLNALQFAFNCTVIVRMYNNSSPLAHWLLYKYKSPWKPPLFSSSKLWKSICNTASQCKKCFQFEIYQNSPISLEWEYWCFNTTLENYSGTDEPNILPDIMLLELISGDCWELPAVIPPLLRLIFEKVNIFAGAGPSFLWRKGNCFKFKHYIHEFYNELPNCYWSSLLWHKKHILKHSVFGWLALVGGLKTADALRIRQISIPSKCSLCYLSDESVGHLFFECTFSFSILRGIIPGVEIFLLRPSILQLFDWIKSEFSGNAEILKFHKVAVCSIIYYTWKERNGRRFSGNSQCHTTVMINIKRILFEKVMHWKSANVLLDKL</sequence>
<dbReference type="Gene3D" id="3.60.10.10">
    <property type="entry name" value="Endonuclease/exonuclease/phosphatase"/>
    <property type="match status" value="1"/>
</dbReference>
<dbReference type="SUPFAM" id="SSF56219">
    <property type="entry name" value="DNase I-like"/>
    <property type="match status" value="1"/>
</dbReference>
<dbReference type="PANTHER" id="PTHR33116">
    <property type="entry name" value="REVERSE TRANSCRIPTASE ZINC-BINDING DOMAIN-CONTAINING PROTEIN-RELATED-RELATED"/>
    <property type="match status" value="1"/>
</dbReference>
<organism evidence="3 4">
    <name type="scientific">Dendrobium nobile</name>
    <name type="common">Orchid</name>
    <dbReference type="NCBI Taxonomy" id="94219"/>
    <lineage>
        <taxon>Eukaryota</taxon>
        <taxon>Viridiplantae</taxon>
        <taxon>Streptophyta</taxon>
        <taxon>Embryophyta</taxon>
        <taxon>Tracheophyta</taxon>
        <taxon>Spermatophyta</taxon>
        <taxon>Magnoliopsida</taxon>
        <taxon>Liliopsida</taxon>
        <taxon>Asparagales</taxon>
        <taxon>Orchidaceae</taxon>
        <taxon>Epidendroideae</taxon>
        <taxon>Malaxideae</taxon>
        <taxon>Dendrobiinae</taxon>
        <taxon>Dendrobium</taxon>
    </lineage>
</organism>
<dbReference type="InterPro" id="IPR026960">
    <property type="entry name" value="RVT-Znf"/>
</dbReference>
<evidence type="ECO:0000313" key="4">
    <source>
        <dbReference type="Proteomes" id="UP000829196"/>
    </source>
</evidence>
<protein>
    <recommendedName>
        <fullName evidence="2">Reverse transcriptase domain-containing protein</fullName>
    </recommendedName>
</protein>
<dbReference type="PROSITE" id="PS50878">
    <property type="entry name" value="RT_POL"/>
    <property type="match status" value="1"/>
</dbReference>
<dbReference type="OrthoDB" id="689430at2759"/>
<comment type="caution">
    <text evidence="3">The sequence shown here is derived from an EMBL/GenBank/DDBJ whole genome shotgun (WGS) entry which is preliminary data.</text>
</comment>
<evidence type="ECO:0000256" key="1">
    <source>
        <dbReference type="SAM" id="SignalP"/>
    </source>
</evidence>
<dbReference type="EMBL" id="JAGYWB010000005">
    <property type="protein sequence ID" value="KAI0522403.1"/>
    <property type="molecule type" value="Genomic_DNA"/>
</dbReference>
<dbReference type="SUPFAM" id="SSF56672">
    <property type="entry name" value="DNA/RNA polymerases"/>
    <property type="match status" value="1"/>
</dbReference>
<dbReference type="PANTHER" id="PTHR33116:SF78">
    <property type="entry name" value="OS12G0587133 PROTEIN"/>
    <property type="match status" value="1"/>
</dbReference>
<reference evidence="3" key="1">
    <citation type="journal article" date="2022" name="Front. Genet.">
        <title>Chromosome-Scale Assembly of the Dendrobium nobile Genome Provides Insights Into the Molecular Mechanism of the Biosynthesis of the Medicinal Active Ingredient of Dendrobium.</title>
        <authorList>
            <person name="Xu Q."/>
            <person name="Niu S.-C."/>
            <person name="Li K.-L."/>
            <person name="Zheng P.-J."/>
            <person name="Zhang X.-J."/>
            <person name="Jia Y."/>
            <person name="Liu Y."/>
            <person name="Niu Y.-X."/>
            <person name="Yu L.-H."/>
            <person name="Chen D.-F."/>
            <person name="Zhang G.-Q."/>
        </authorList>
    </citation>
    <scope>NUCLEOTIDE SEQUENCE</scope>
    <source>
        <tissue evidence="3">Leaf</tissue>
    </source>
</reference>
<dbReference type="InterPro" id="IPR025558">
    <property type="entry name" value="DUF4283"/>
</dbReference>
<dbReference type="AlphaFoldDB" id="A0A8T3BYQ8"/>
<evidence type="ECO:0000259" key="2">
    <source>
        <dbReference type="PROSITE" id="PS50878"/>
    </source>
</evidence>
<dbReference type="InterPro" id="IPR000477">
    <property type="entry name" value="RT_dom"/>
</dbReference>
<dbReference type="Pfam" id="PF13966">
    <property type="entry name" value="zf-RVT"/>
    <property type="match status" value="1"/>
</dbReference>